<dbReference type="Proteomes" id="UP001328107">
    <property type="component" value="Unassembled WGS sequence"/>
</dbReference>
<dbReference type="EMBL" id="BTRK01000002">
    <property type="protein sequence ID" value="GMR37096.1"/>
    <property type="molecule type" value="Genomic_DNA"/>
</dbReference>
<proteinExistence type="predicted"/>
<reference evidence="2" key="1">
    <citation type="submission" date="2022-10" db="EMBL/GenBank/DDBJ databases">
        <title>Genome assembly of Pristionchus species.</title>
        <authorList>
            <person name="Yoshida K."/>
            <person name="Sommer R.J."/>
        </authorList>
    </citation>
    <scope>NUCLEOTIDE SEQUENCE [LARGE SCALE GENOMIC DNA]</scope>
    <source>
        <strain evidence="2">RS5460</strain>
    </source>
</reference>
<feature type="non-terminal residue" evidence="1">
    <location>
        <position position="1"/>
    </location>
</feature>
<name>A0AAN4ZAM3_9BILA</name>
<sequence length="199" mass="22894">ESFSGHRTHNFLFEVRGDHSCSCVRFSVLQKRNVRKHSQFSHTVRLSEVFDIRMASEEFLAEVLPSRGCSSGDELDGGDIVLADHRLFSQEHQNGRNHQKHTGPICLNGREIRSARELLHYDSSRSRNQTPKEISESECMVEGKIEHQPFFLPFELLCIAQHRVDLSLPMINNLSHHCIESSMTHHHSLRCSCRPRGVR</sequence>
<dbReference type="AlphaFoldDB" id="A0AAN4ZAM3"/>
<gene>
    <name evidence="1" type="ORF">PMAYCL1PPCAC_07292</name>
</gene>
<protein>
    <submittedName>
        <fullName evidence="1">Uncharacterized protein</fullName>
    </submittedName>
</protein>
<accession>A0AAN4ZAM3</accession>
<evidence type="ECO:0000313" key="1">
    <source>
        <dbReference type="EMBL" id="GMR37096.1"/>
    </source>
</evidence>
<organism evidence="1 2">
    <name type="scientific">Pristionchus mayeri</name>
    <dbReference type="NCBI Taxonomy" id="1317129"/>
    <lineage>
        <taxon>Eukaryota</taxon>
        <taxon>Metazoa</taxon>
        <taxon>Ecdysozoa</taxon>
        <taxon>Nematoda</taxon>
        <taxon>Chromadorea</taxon>
        <taxon>Rhabditida</taxon>
        <taxon>Rhabditina</taxon>
        <taxon>Diplogasteromorpha</taxon>
        <taxon>Diplogasteroidea</taxon>
        <taxon>Neodiplogasteridae</taxon>
        <taxon>Pristionchus</taxon>
    </lineage>
</organism>
<keyword evidence="2" id="KW-1185">Reference proteome</keyword>
<evidence type="ECO:0000313" key="2">
    <source>
        <dbReference type="Proteomes" id="UP001328107"/>
    </source>
</evidence>
<comment type="caution">
    <text evidence="1">The sequence shown here is derived from an EMBL/GenBank/DDBJ whole genome shotgun (WGS) entry which is preliminary data.</text>
</comment>